<dbReference type="InterPro" id="IPR013083">
    <property type="entry name" value="Znf_RING/FYVE/PHD"/>
</dbReference>
<dbReference type="PROSITE" id="PS50089">
    <property type="entry name" value="ZF_RING_2"/>
    <property type="match status" value="1"/>
</dbReference>
<feature type="non-terminal residue" evidence="12">
    <location>
        <position position="1"/>
    </location>
</feature>
<dbReference type="GO" id="GO:0061630">
    <property type="term" value="F:ubiquitin protein ligase activity"/>
    <property type="evidence" value="ECO:0007669"/>
    <property type="project" value="UniProtKB-EC"/>
</dbReference>
<feature type="compositionally biased region" description="Low complexity" evidence="10">
    <location>
        <begin position="72"/>
        <end position="86"/>
    </location>
</feature>
<dbReference type="EMBL" id="GANO01001476">
    <property type="protein sequence ID" value="JAB58395.1"/>
    <property type="molecule type" value="mRNA"/>
</dbReference>
<reference evidence="12" key="1">
    <citation type="journal article" date="2014" name="Insect Biochem. Mol. Biol.">
        <title>An insight into the sialome of the frog biting fly, Corethrella appendiculata.</title>
        <authorList>
            <person name="Ribeiro J.M.C."/>
            <person name="Chagas A.C."/>
            <person name="Pham V.M."/>
            <person name="Lounibos L.P."/>
            <person name="Calvo E."/>
        </authorList>
    </citation>
    <scope>NUCLEOTIDE SEQUENCE</scope>
    <source>
        <tissue evidence="12">Salivary glands</tissue>
    </source>
</reference>
<keyword evidence="4" id="KW-0808">Transferase</keyword>
<dbReference type="AlphaFoldDB" id="U5ELB7"/>
<evidence type="ECO:0000256" key="1">
    <source>
        <dbReference type="ARBA" id="ARBA00000900"/>
    </source>
</evidence>
<sequence length="352" mass="38413">KYFCHTCSSEISEISADFTCPRCSEGFIEEVLPMPQDSSNLPPPTPLPEDDSINHVNIATLLSNSIFSPLLLSTTPPSRSSDPSTSNDENTDQSGSSGAGGASGRARRYRNRRGHHQNINGLDNFLRDILISVADGANGGIGGTNMFFMGNPGDYAWGREGLDTIVTQLLNQIDNTGPPPLDKEKIAEIPNVLITQDQVDIKLQCSVCWEDFQVNESVRKLQCGHVYHETCIVPWLELHGTCPICRKSLVPEQPDEQRGLTAAATAVANTLNSFISTSQSSNDDGASSSAASSLVSSLFGGQSQQQSQQQQSQQQQQQQPQQSQQQQNNRDSNSDNNGRYRDDDGNIDYDFD</sequence>
<evidence type="ECO:0000256" key="8">
    <source>
        <dbReference type="ARBA" id="ARBA00022833"/>
    </source>
</evidence>
<evidence type="ECO:0000259" key="11">
    <source>
        <dbReference type="PROSITE" id="PS50089"/>
    </source>
</evidence>
<keyword evidence="8" id="KW-0862">Zinc</keyword>
<keyword evidence="6 9" id="KW-0863">Zinc-finger</keyword>
<feature type="compositionally biased region" description="Basic residues" evidence="10">
    <location>
        <begin position="105"/>
        <end position="114"/>
    </location>
</feature>
<evidence type="ECO:0000256" key="2">
    <source>
        <dbReference type="ARBA" id="ARBA00004906"/>
    </source>
</evidence>
<dbReference type="GO" id="GO:0008270">
    <property type="term" value="F:zinc ion binding"/>
    <property type="evidence" value="ECO:0007669"/>
    <property type="project" value="UniProtKB-KW"/>
</dbReference>
<feature type="domain" description="RING-type" evidence="11">
    <location>
        <begin position="205"/>
        <end position="246"/>
    </location>
</feature>
<feature type="region of interest" description="Disordered" evidence="10">
    <location>
        <begin position="72"/>
        <end position="114"/>
    </location>
</feature>
<feature type="region of interest" description="Disordered" evidence="10">
    <location>
        <begin position="278"/>
        <end position="352"/>
    </location>
</feature>
<dbReference type="GO" id="GO:0000209">
    <property type="term" value="P:protein polyubiquitination"/>
    <property type="evidence" value="ECO:0007669"/>
    <property type="project" value="UniProtKB-ARBA"/>
</dbReference>
<evidence type="ECO:0000256" key="10">
    <source>
        <dbReference type="SAM" id="MobiDB-lite"/>
    </source>
</evidence>
<organism evidence="12">
    <name type="scientific">Corethrella appendiculata</name>
    <dbReference type="NCBI Taxonomy" id="1370023"/>
    <lineage>
        <taxon>Eukaryota</taxon>
        <taxon>Metazoa</taxon>
        <taxon>Ecdysozoa</taxon>
        <taxon>Arthropoda</taxon>
        <taxon>Hexapoda</taxon>
        <taxon>Insecta</taxon>
        <taxon>Pterygota</taxon>
        <taxon>Neoptera</taxon>
        <taxon>Endopterygota</taxon>
        <taxon>Diptera</taxon>
        <taxon>Nematocera</taxon>
        <taxon>Culicoidea</taxon>
        <taxon>Chaoboridae</taxon>
        <taxon>Corethrella</taxon>
    </lineage>
</organism>
<evidence type="ECO:0000256" key="7">
    <source>
        <dbReference type="ARBA" id="ARBA00022786"/>
    </source>
</evidence>
<dbReference type="PANTHER" id="PTHR15710:SF243">
    <property type="entry name" value="E3 UBIQUITIN-PROTEIN LIGASE PRAJA-2 ISOFORM X1"/>
    <property type="match status" value="1"/>
</dbReference>
<evidence type="ECO:0000256" key="3">
    <source>
        <dbReference type="ARBA" id="ARBA00012483"/>
    </source>
</evidence>
<evidence type="ECO:0000256" key="5">
    <source>
        <dbReference type="ARBA" id="ARBA00022723"/>
    </source>
</evidence>
<evidence type="ECO:0000256" key="4">
    <source>
        <dbReference type="ARBA" id="ARBA00022679"/>
    </source>
</evidence>
<keyword evidence="5" id="KW-0479">Metal-binding</keyword>
<comment type="pathway">
    <text evidence="2">Protein modification; protein ubiquitination.</text>
</comment>
<proteinExistence type="evidence at transcript level"/>
<dbReference type="EC" id="2.3.2.27" evidence="3"/>
<dbReference type="Pfam" id="PF13639">
    <property type="entry name" value="zf-RING_2"/>
    <property type="match status" value="1"/>
</dbReference>
<comment type="catalytic activity">
    <reaction evidence="1">
        <text>S-ubiquitinyl-[E2 ubiquitin-conjugating enzyme]-L-cysteine + [acceptor protein]-L-lysine = [E2 ubiquitin-conjugating enzyme]-L-cysteine + N(6)-ubiquitinyl-[acceptor protein]-L-lysine.</text>
        <dbReference type="EC" id="2.3.2.27"/>
    </reaction>
</comment>
<dbReference type="PANTHER" id="PTHR15710">
    <property type="entry name" value="E3 UBIQUITIN-PROTEIN LIGASE PRAJA"/>
    <property type="match status" value="1"/>
</dbReference>
<name>U5ELB7_9DIPT</name>
<dbReference type="SMART" id="SM00184">
    <property type="entry name" value="RING"/>
    <property type="match status" value="1"/>
</dbReference>
<evidence type="ECO:0000256" key="9">
    <source>
        <dbReference type="PROSITE-ProRule" id="PRU00175"/>
    </source>
</evidence>
<dbReference type="FunFam" id="3.30.40.10:FF:000069">
    <property type="entry name" value="E3 ubiquitin-protein ligase RNF115"/>
    <property type="match status" value="1"/>
</dbReference>
<keyword evidence="7" id="KW-0833">Ubl conjugation pathway</keyword>
<dbReference type="SUPFAM" id="SSF57850">
    <property type="entry name" value="RING/U-box"/>
    <property type="match status" value="1"/>
</dbReference>
<protein>
    <recommendedName>
        <fullName evidence="3">RING-type E3 ubiquitin transferase</fullName>
        <ecNumber evidence="3">2.3.2.27</ecNumber>
    </recommendedName>
</protein>
<evidence type="ECO:0000313" key="12">
    <source>
        <dbReference type="EMBL" id="JAB58395.1"/>
    </source>
</evidence>
<evidence type="ECO:0000256" key="6">
    <source>
        <dbReference type="ARBA" id="ARBA00022771"/>
    </source>
</evidence>
<dbReference type="Gene3D" id="3.30.40.10">
    <property type="entry name" value="Zinc/RING finger domain, C3HC4 (zinc finger)"/>
    <property type="match status" value="1"/>
</dbReference>
<feature type="compositionally biased region" description="Low complexity" evidence="10">
    <location>
        <begin position="278"/>
        <end position="337"/>
    </location>
</feature>
<dbReference type="InterPro" id="IPR001841">
    <property type="entry name" value="Znf_RING"/>
</dbReference>
<accession>U5ELB7</accession>
<dbReference type="GO" id="GO:0005737">
    <property type="term" value="C:cytoplasm"/>
    <property type="evidence" value="ECO:0007669"/>
    <property type="project" value="TreeGrafter"/>
</dbReference>